<protein>
    <submittedName>
        <fullName evidence="1">SsDNA annealing protein-like protein</fullName>
    </submittedName>
</protein>
<organism evidence="1">
    <name type="scientific">Myoviridae sp. ctNQr16</name>
    <dbReference type="NCBI Taxonomy" id="2826644"/>
    <lineage>
        <taxon>Viruses</taxon>
        <taxon>Duplodnaviria</taxon>
        <taxon>Heunggongvirae</taxon>
        <taxon>Uroviricota</taxon>
        <taxon>Caudoviricetes</taxon>
    </lineage>
</organism>
<name>A0A8S5MAL8_9CAUD</name>
<dbReference type="EMBL" id="BK014863">
    <property type="protein sequence ID" value="DAD79357.1"/>
    <property type="molecule type" value="Genomic_DNA"/>
</dbReference>
<proteinExistence type="predicted"/>
<reference evidence="1" key="1">
    <citation type="journal article" date="2021" name="Proc. Natl. Acad. Sci. U.S.A.">
        <title>A Catalog of Tens of Thousands of Viruses from Human Metagenomes Reveals Hidden Associations with Chronic Diseases.</title>
        <authorList>
            <person name="Tisza M.J."/>
            <person name="Buck C.B."/>
        </authorList>
    </citation>
    <scope>NUCLEOTIDE SEQUENCE</scope>
    <source>
        <strain evidence="1">CtNQr16</strain>
    </source>
</reference>
<evidence type="ECO:0000313" key="1">
    <source>
        <dbReference type="EMBL" id="DAD79357.1"/>
    </source>
</evidence>
<accession>A0A8S5MAL8</accession>
<sequence length="172" mass="19859">MMKFRKLRADEVDCRISTISDKGLSLLLYKDARCDMNILDETVGPMNWQRSHSRDNANCTVSIYDTEKQIWVSKEDTGTESYTEKEKGLASDSFKRACFNWGIGRELYTAPFIWIGADKCKLVNRNGKFTCYDKFKVEYIEYDDAGNISFLCIANVSEKKRVFTYGKSKEAK</sequence>